<organism evidence="2 3">
    <name type="scientific">Curtobacterium caseinilyticum</name>
    <dbReference type="NCBI Taxonomy" id="3055137"/>
    <lineage>
        <taxon>Bacteria</taxon>
        <taxon>Bacillati</taxon>
        <taxon>Actinomycetota</taxon>
        <taxon>Actinomycetes</taxon>
        <taxon>Micrococcales</taxon>
        <taxon>Microbacteriaceae</taxon>
        <taxon>Curtobacterium</taxon>
    </lineage>
</organism>
<dbReference type="RefSeq" id="WP_289473304.1">
    <property type="nucleotide sequence ID" value="NZ_JAUCMN010000004.1"/>
</dbReference>
<dbReference type="InterPro" id="IPR007554">
    <property type="entry name" value="Glycerophosphate_synth"/>
</dbReference>
<protein>
    <submittedName>
        <fullName evidence="2">CDP-glycerol glycerophosphotransferase family protein</fullName>
    </submittedName>
</protein>
<evidence type="ECO:0000313" key="2">
    <source>
        <dbReference type="EMBL" id="MDM7891527.1"/>
    </source>
</evidence>
<keyword evidence="3" id="KW-1185">Reference proteome</keyword>
<dbReference type="Pfam" id="PF04464">
    <property type="entry name" value="Glyphos_transf"/>
    <property type="match status" value="1"/>
</dbReference>
<dbReference type="PANTHER" id="PTHR22916">
    <property type="entry name" value="GLYCOSYLTRANSFERASE"/>
    <property type="match status" value="1"/>
</dbReference>
<sequence>MHETPRPLVSAVVPTYNVAEYLPAFLQSIDAQTSDLSAIEFIVVIDGSPDDSARIVKDWAASNALDVRVIEQENQGLSGARNTGLAAARGEWVTFPDPDDEIDPRYFEEVEKFLRLHGAADVPRPLNLAAAHQLRLLPSGEIVDNHPQRTRFRLGSRIVDMSVEPIIQLSVNSSFIRIDLLRSTGITFDHQVRPTFEDGHLTARYLLETGSHDIGLMASAKYRYRLRGDGSSLVEGGFTKPEKYTNQVEFGYLDLLRRGAAQPEGMPRWLENLVLYDLHWYFKGEQSVHSTTAGAPKHVLGRFHELMEEILGLISRDAVRSFDLTGMEYAVRHALMYGYDPEALRHEWVRLSDVDESRQQVKLSYWFTGELPVERFSVDGTDVLPLHETVRDYSFFDRVLVRERHVWLPRGRRVAAWLDGDRKVFTRWNQNGNPDTLTPAMLNPAIVALRRRVNSRFTPVDDLKQHARARAGKAYRNLRAKLTKRNIEDETLEWMVRAPKTRRLYEHAWVFMDRDTDANDNAEHLYRWVRKNRPEVNAWFVLRKDSPDHERLEREGFRLVEPGTMQWKMLLLHADHFASSHADHYVTDPLDRRRYGRHHFKFTFLQHGVINYDMSRWLSWKAFDRFVTTTRPEYEAIAGHGPYSFSSHEVVLTGLPRHDALQRKRETAAEQDLIVIMPTWRQWLLGDRVGTSNDRQKIADFGATEYAQQYAALLASPELERLAREHGKQIAFMPHPNIKQYLGEFRVPAHVRLFSYADENVQDVVARAAAFVTDYSSLGFEAAFVDAPLTYFQFDSDRFFDGTHVGRRGYFDYERDGFGPVTADVAGVVRSIESIAADGWVSPPEYRARTAATFHTRDGRSCERVFEAMRTLDVIEGSGTAALSEAVAETGDGTAELDPAVPLDQQL</sequence>
<dbReference type="EMBL" id="JAUCMN010000004">
    <property type="protein sequence ID" value="MDM7891527.1"/>
    <property type="molecule type" value="Genomic_DNA"/>
</dbReference>
<feature type="domain" description="Glycosyltransferase 2-like" evidence="1">
    <location>
        <begin position="10"/>
        <end position="119"/>
    </location>
</feature>
<evidence type="ECO:0000259" key="1">
    <source>
        <dbReference type="Pfam" id="PF00535"/>
    </source>
</evidence>
<comment type="caution">
    <text evidence="2">The sequence shown here is derived from an EMBL/GenBank/DDBJ whole genome shotgun (WGS) entry which is preliminary data.</text>
</comment>
<name>A0ABT7TRK9_9MICO</name>
<dbReference type="Gene3D" id="3.90.550.10">
    <property type="entry name" value="Spore Coat Polysaccharide Biosynthesis Protein SpsA, Chain A"/>
    <property type="match status" value="1"/>
</dbReference>
<evidence type="ECO:0000313" key="3">
    <source>
        <dbReference type="Proteomes" id="UP001236404"/>
    </source>
</evidence>
<accession>A0ABT7TRK9</accession>
<dbReference type="Gene3D" id="3.40.50.12580">
    <property type="match status" value="1"/>
</dbReference>
<dbReference type="SUPFAM" id="SSF53756">
    <property type="entry name" value="UDP-Glycosyltransferase/glycogen phosphorylase"/>
    <property type="match status" value="1"/>
</dbReference>
<dbReference type="CDD" id="cd00761">
    <property type="entry name" value="Glyco_tranf_GTA_type"/>
    <property type="match status" value="1"/>
</dbReference>
<gene>
    <name evidence="2" type="ORF">QUG93_07500</name>
</gene>
<dbReference type="InterPro" id="IPR029044">
    <property type="entry name" value="Nucleotide-diphossugar_trans"/>
</dbReference>
<dbReference type="Pfam" id="PF00535">
    <property type="entry name" value="Glycos_transf_2"/>
    <property type="match status" value="1"/>
</dbReference>
<dbReference type="InterPro" id="IPR043148">
    <property type="entry name" value="TagF_C"/>
</dbReference>
<dbReference type="Proteomes" id="UP001236404">
    <property type="component" value="Unassembled WGS sequence"/>
</dbReference>
<dbReference type="SUPFAM" id="SSF53448">
    <property type="entry name" value="Nucleotide-diphospho-sugar transferases"/>
    <property type="match status" value="1"/>
</dbReference>
<proteinExistence type="predicted"/>
<dbReference type="InterPro" id="IPR001173">
    <property type="entry name" value="Glyco_trans_2-like"/>
</dbReference>
<reference evidence="2 3" key="1">
    <citation type="submission" date="2023-06" db="EMBL/GenBank/DDBJ databases">
        <authorList>
            <person name="Feng G."/>
            <person name="Li J."/>
            <person name="Zhu H."/>
        </authorList>
    </citation>
    <scope>NUCLEOTIDE SEQUENCE [LARGE SCALE GENOMIC DNA]</scope>
    <source>
        <strain evidence="2 3">RHCKG28</strain>
    </source>
</reference>